<protein>
    <submittedName>
        <fullName evidence="3">Uncharacterized protein</fullName>
    </submittedName>
</protein>
<feature type="transmembrane region" description="Helical" evidence="2">
    <location>
        <begin position="699"/>
        <end position="719"/>
    </location>
</feature>
<feature type="compositionally biased region" description="Low complexity" evidence="1">
    <location>
        <begin position="481"/>
        <end position="506"/>
    </location>
</feature>
<feature type="transmembrane region" description="Helical" evidence="2">
    <location>
        <begin position="935"/>
        <end position="957"/>
    </location>
</feature>
<feature type="compositionally biased region" description="Polar residues" evidence="1">
    <location>
        <begin position="15"/>
        <end position="28"/>
    </location>
</feature>
<feature type="transmembrane region" description="Helical" evidence="2">
    <location>
        <begin position="671"/>
        <end position="693"/>
    </location>
</feature>
<feature type="region of interest" description="Disordered" evidence="1">
    <location>
        <begin position="191"/>
        <end position="334"/>
    </location>
</feature>
<feature type="transmembrane region" description="Helical" evidence="2">
    <location>
        <begin position="905"/>
        <end position="923"/>
    </location>
</feature>
<reference evidence="3 4" key="1">
    <citation type="submission" date="2015-07" db="EMBL/GenBank/DDBJ databases">
        <title>High-quality genome of monoxenous trypanosomatid Leptomonas pyrrhocoris.</title>
        <authorList>
            <person name="Flegontov P."/>
            <person name="Butenko A."/>
            <person name="Firsov S."/>
            <person name="Vlcek C."/>
            <person name="Logacheva M.D."/>
            <person name="Field M."/>
            <person name="Filatov D."/>
            <person name="Flegontova O."/>
            <person name="Gerasimov E."/>
            <person name="Jackson A.P."/>
            <person name="Kelly S."/>
            <person name="Opperdoes F."/>
            <person name="O'Reilly A."/>
            <person name="Votypka J."/>
            <person name="Yurchenko V."/>
            <person name="Lukes J."/>
        </authorList>
    </citation>
    <scope>NUCLEOTIDE SEQUENCE [LARGE SCALE GENOMIC DNA]</scope>
    <source>
        <strain evidence="3">H10</strain>
    </source>
</reference>
<evidence type="ECO:0000256" key="2">
    <source>
        <dbReference type="SAM" id="Phobius"/>
    </source>
</evidence>
<organism evidence="3 4">
    <name type="scientific">Leptomonas pyrrhocoris</name>
    <name type="common">Firebug parasite</name>
    <dbReference type="NCBI Taxonomy" id="157538"/>
    <lineage>
        <taxon>Eukaryota</taxon>
        <taxon>Discoba</taxon>
        <taxon>Euglenozoa</taxon>
        <taxon>Kinetoplastea</taxon>
        <taxon>Metakinetoplastina</taxon>
        <taxon>Trypanosomatida</taxon>
        <taxon>Trypanosomatidae</taxon>
        <taxon>Leishmaniinae</taxon>
        <taxon>Leptomonas</taxon>
    </lineage>
</organism>
<name>A0A0M9FWM7_LEPPY</name>
<feature type="compositionally biased region" description="Low complexity" evidence="1">
    <location>
        <begin position="1053"/>
        <end position="1063"/>
    </location>
</feature>
<evidence type="ECO:0000313" key="4">
    <source>
        <dbReference type="Proteomes" id="UP000037923"/>
    </source>
</evidence>
<feature type="region of interest" description="Disordered" evidence="1">
    <location>
        <begin position="1050"/>
        <end position="1077"/>
    </location>
</feature>
<sequence length="1196" mass="126594">MSTMPTNEQDDVQPDNGQQEQTAVTATPNPHLPLGESAVSVLLDEEDSYRVVWEHDEHLARIRAYTDFFDILTLLHRAANGIKTGRGEGPRSESCAAGMDSPNPRAPPPPSSADRFSLRSESGQMSPFTSVDRQLILATAPPQSFYEAASAGAIDPRWMSRLEAERARLAQELEASRDTIQQLQASLQAAQQSAAARADGDAKSGDDVVDVTPRQGAARPPLHPPLASPSSVSSLTSSASRARSTTPRSESVPDAATGADNAPSEEPSPPQQQQGPAELERSITQPLVSPPPPPSYSPPQGQHQPSWTRPQRSGGSSSLSGHGGTPSPPQKPVDVSDFFWTLRVAPPPSDLHEHCADLENCDVTAALRTPPPDADITTSFLAECGGGGYRHYGATTTTAASTAGWRAPPAQIAAMREEEVALACESAWVDSNFYCYNILEEMSCLRVVPSWEDVAGDAATSKPPGSMTEEEMARLLLGRTPTTGRSSATTAAGPTSAAVPPAGSSPETTTLFGGNGGGAVGGQTSSAASQRYRLPYLQRLWVTSVLRQYLLFLLLTITCVLLLIPGMVLGTVNVFEAAEGDDFYATRNRFGRSSLLVVARLGAGCLVFLFFFGFVGAAGGRRDTAAAASVASSGDWASTSLPAAGSDTASNTALPSFSGASMSRPLRATPVGTLVHGVLCLGAALLFAGSLLFSRGCALLSLPLALLGMAVYGTGEALVLGGVSTVVSAEVGVAAGVNVGLQILLSNWLLVNAFGCFVLPKMNYYVYSAAQLLRAQVYTTATIGAFVFGLVMLCSRDLIERAAHANARFMSPRKLLAAARHDVSLCFYLRALTVGLLTAGVVLVLVAGVAVFVPPPAEAASISESAKTKDLMGTGTGKRNTADTATDAGLIAGSMDRWSSQQRHASFYLFAAALLFVPLCFIPRLATIMNRWCPVVLMTTLLCVMWFVSTASSWATVLGLSLSPSNSNAAPASAAGKVADWLWKVWIWTGKHHLFNPPTQLCGVVTGIIYTIVVSSLLRSIANAGVQFPVLHPARWRMAFHERDRRRLHDSFSSHSPTESSPFLTGGKSAKKKEGSTDASVAAEAECPAAATDEDQFFDEKMRCVRMQLRGGPAVMTVLAALLIMIVLISCVTVAMVAAALLTDRSENPVYVNAVMPGVTWDEHLLVKTVLASVFGVAMAVQWVEVFQRTWCSCCC</sequence>
<keyword evidence="2" id="KW-0472">Membrane</keyword>
<feature type="transmembrane region" description="Helical" evidence="2">
    <location>
        <begin position="1165"/>
        <end position="1184"/>
    </location>
</feature>
<dbReference type="RefSeq" id="XP_015656024.1">
    <property type="nucleotide sequence ID" value="XM_015805411.1"/>
</dbReference>
<feature type="compositionally biased region" description="Pro residues" evidence="1">
    <location>
        <begin position="288"/>
        <end position="297"/>
    </location>
</feature>
<feature type="transmembrane region" description="Helical" evidence="2">
    <location>
        <begin position="998"/>
        <end position="1018"/>
    </location>
</feature>
<dbReference type="VEuPathDB" id="TriTrypDB:LpyrH10_16_1360"/>
<feature type="transmembrane region" description="Helical" evidence="2">
    <location>
        <begin position="827"/>
        <end position="853"/>
    </location>
</feature>
<dbReference type="EMBL" id="LGTL01000016">
    <property type="protein sequence ID" value="KPA77585.1"/>
    <property type="molecule type" value="Genomic_DNA"/>
</dbReference>
<feature type="compositionally biased region" description="Low complexity" evidence="1">
    <location>
        <begin position="228"/>
        <end position="249"/>
    </location>
</feature>
<comment type="caution">
    <text evidence="3">The sequence shown here is derived from an EMBL/GenBank/DDBJ whole genome shotgun (WGS) entry which is preliminary data.</text>
</comment>
<feature type="region of interest" description="Disordered" evidence="1">
    <location>
        <begin position="1"/>
        <end position="33"/>
    </location>
</feature>
<keyword evidence="2" id="KW-1133">Transmembrane helix</keyword>
<proteinExistence type="predicted"/>
<dbReference type="OMA" id="QRLWVTS"/>
<feature type="transmembrane region" description="Helical" evidence="2">
    <location>
        <begin position="775"/>
        <end position="794"/>
    </location>
</feature>
<keyword evidence="2" id="KW-0812">Transmembrane</keyword>
<accession>A0A0M9FWM7</accession>
<gene>
    <name evidence="3" type="ORF">ABB37_06954</name>
</gene>
<feature type="transmembrane region" description="Helical" evidence="2">
    <location>
        <begin position="595"/>
        <end position="615"/>
    </location>
</feature>
<evidence type="ECO:0000313" key="3">
    <source>
        <dbReference type="EMBL" id="KPA77585.1"/>
    </source>
</evidence>
<dbReference type="AlphaFoldDB" id="A0A0M9FWM7"/>
<feature type="transmembrane region" description="Helical" evidence="2">
    <location>
        <begin position="549"/>
        <end position="575"/>
    </location>
</feature>
<evidence type="ECO:0000256" key="1">
    <source>
        <dbReference type="SAM" id="MobiDB-lite"/>
    </source>
</evidence>
<dbReference type="GeneID" id="26907240"/>
<feature type="region of interest" description="Disordered" evidence="1">
    <location>
        <begin position="82"/>
        <end position="124"/>
    </location>
</feature>
<dbReference type="PANTHER" id="PTHR24216">
    <property type="entry name" value="PAXILLIN-RELATED"/>
    <property type="match status" value="1"/>
</dbReference>
<feature type="region of interest" description="Disordered" evidence="1">
    <location>
        <begin position="481"/>
        <end position="507"/>
    </location>
</feature>
<dbReference type="Proteomes" id="UP000037923">
    <property type="component" value="Unassembled WGS sequence"/>
</dbReference>
<feature type="transmembrane region" description="Helical" evidence="2">
    <location>
        <begin position="1115"/>
        <end position="1142"/>
    </location>
</feature>
<dbReference type="OrthoDB" id="264882at2759"/>
<keyword evidence="4" id="KW-1185">Reference proteome</keyword>